<name>A0A8B9IXW7_9PSIT</name>
<accession>A0A8B9IXW7</accession>
<sequence length="147" mass="15038">MRLPVPSCIRVESPRLPRAGGGAALGFPGAAAGNRSGSALAQPHRDSGSRSPQNPPCVLLAARRASAAPGRAPPPPPRCSRWCRGAAAGTGSTAPFAAPQNLKDVLASMIPKEQAKIKSFRQQHGSTAIGQITVDMVRAPGLPPVTP</sequence>
<dbReference type="Ensembl" id="ENSACOT00000014728.1">
    <property type="protein sequence ID" value="ENSACOP00000014226.1"/>
    <property type="gene ID" value="ENSACOG00000009899.1"/>
</dbReference>
<evidence type="ECO:0000256" key="1">
    <source>
        <dbReference type="SAM" id="MobiDB-lite"/>
    </source>
</evidence>
<reference evidence="2" key="2">
    <citation type="submission" date="2025-09" db="UniProtKB">
        <authorList>
            <consortium name="Ensembl"/>
        </authorList>
    </citation>
    <scope>IDENTIFICATION</scope>
</reference>
<evidence type="ECO:0000313" key="3">
    <source>
        <dbReference type="Proteomes" id="UP000694522"/>
    </source>
</evidence>
<keyword evidence="3" id="KW-1185">Reference proteome</keyword>
<protein>
    <submittedName>
        <fullName evidence="2">Uncharacterized protein</fullName>
    </submittedName>
</protein>
<dbReference type="AlphaFoldDB" id="A0A8B9IXW7"/>
<organism evidence="2 3">
    <name type="scientific">Amazona collaria</name>
    <name type="common">yellow-billed parrot</name>
    <dbReference type="NCBI Taxonomy" id="241587"/>
    <lineage>
        <taxon>Eukaryota</taxon>
        <taxon>Metazoa</taxon>
        <taxon>Chordata</taxon>
        <taxon>Craniata</taxon>
        <taxon>Vertebrata</taxon>
        <taxon>Euteleostomi</taxon>
        <taxon>Archelosauria</taxon>
        <taxon>Archosauria</taxon>
        <taxon>Dinosauria</taxon>
        <taxon>Saurischia</taxon>
        <taxon>Theropoda</taxon>
        <taxon>Coelurosauria</taxon>
        <taxon>Aves</taxon>
        <taxon>Neognathae</taxon>
        <taxon>Neoaves</taxon>
        <taxon>Telluraves</taxon>
        <taxon>Australaves</taxon>
        <taxon>Psittaciformes</taxon>
        <taxon>Psittacidae</taxon>
        <taxon>Amazona</taxon>
    </lineage>
</organism>
<proteinExistence type="predicted"/>
<evidence type="ECO:0000313" key="2">
    <source>
        <dbReference type="Ensembl" id="ENSACOP00000014226.1"/>
    </source>
</evidence>
<feature type="region of interest" description="Disordered" evidence="1">
    <location>
        <begin position="1"/>
        <end position="56"/>
    </location>
</feature>
<dbReference type="Proteomes" id="UP000694522">
    <property type="component" value="Unplaced"/>
</dbReference>
<reference evidence="2" key="1">
    <citation type="submission" date="2025-08" db="UniProtKB">
        <authorList>
            <consortium name="Ensembl"/>
        </authorList>
    </citation>
    <scope>IDENTIFICATION</scope>
</reference>